<dbReference type="InterPro" id="IPR000644">
    <property type="entry name" value="CBS_dom"/>
</dbReference>
<evidence type="ECO:0000256" key="5">
    <source>
        <dbReference type="ARBA" id="ARBA00023122"/>
    </source>
</evidence>
<dbReference type="InterPro" id="IPR005170">
    <property type="entry name" value="Transptr-assoc_dom"/>
</dbReference>
<dbReference type="InterPro" id="IPR044751">
    <property type="entry name" value="Ion_transp-like_CBS"/>
</dbReference>
<feature type="domain" description="CBS" evidence="7">
    <location>
        <begin position="124"/>
        <end position="181"/>
    </location>
</feature>
<dbReference type="FunFam" id="3.10.580.10:FF:000002">
    <property type="entry name" value="Magnesium/cobalt efflux protein CorC"/>
    <property type="match status" value="1"/>
</dbReference>
<reference evidence="8 9" key="1">
    <citation type="submission" date="2018-06" db="EMBL/GenBank/DDBJ databases">
        <title>Extensive metabolic versatility and redundancy in microbially diverse, dynamic hydrothermal sediments.</title>
        <authorList>
            <person name="Dombrowski N."/>
            <person name="Teske A."/>
            <person name="Baker B.J."/>
        </authorList>
    </citation>
    <scope>NUCLEOTIDE SEQUENCE [LARGE SCALE GENOMIC DNA]</scope>
    <source>
        <strain evidence="8">B35_G9</strain>
    </source>
</reference>
<keyword evidence="3" id="KW-1003">Cell membrane</keyword>
<dbReference type="PANTHER" id="PTHR22777">
    <property type="entry name" value="HEMOLYSIN-RELATED"/>
    <property type="match status" value="1"/>
</dbReference>
<gene>
    <name evidence="8" type="ORF">DRP44_00115</name>
</gene>
<evidence type="ECO:0000256" key="6">
    <source>
        <dbReference type="PROSITE-ProRule" id="PRU00703"/>
    </source>
</evidence>
<sequence length="269" mass="31271">MKIKKLLNKILRREENQIKTEKDIQDILTRGEEAGIITADETELIRSVFEIGDTPVFDVMTPRVDIFAVKYDQPIESLVEMIIKTGHSKLPVYVKDLDDLLGIIYATDILKLWGVEEKYYACDLARQPFYIPGYKTVLSTLREFQANNISIAFVVDEYGGISGLVTLEDLIEEIVGELKDEFDQEELPYRKLKDGSYIIDAKIELEDFNKIFKTNFKEEEYHTLGGLIYHHIDRIPQNDEIIEIPPVKLKIIKMQEQRIKFVKVYKYGN</sequence>
<name>A0A660SBT1_UNCT6</name>
<dbReference type="Pfam" id="PF00571">
    <property type="entry name" value="CBS"/>
    <property type="match status" value="2"/>
</dbReference>
<evidence type="ECO:0000313" key="8">
    <source>
        <dbReference type="EMBL" id="RKX68209.1"/>
    </source>
</evidence>
<evidence type="ECO:0000259" key="7">
    <source>
        <dbReference type="PROSITE" id="PS51371"/>
    </source>
</evidence>
<dbReference type="SUPFAM" id="SSF56176">
    <property type="entry name" value="FAD-binding/transporter-associated domain-like"/>
    <property type="match status" value="1"/>
</dbReference>
<dbReference type="Proteomes" id="UP000282321">
    <property type="component" value="Unassembled WGS sequence"/>
</dbReference>
<comment type="subcellular location">
    <subcellularLocation>
        <location evidence="1">Cell membrane</location>
        <topology evidence="1">Multi-pass membrane protein</topology>
    </subcellularLocation>
</comment>
<dbReference type="InterPro" id="IPR016169">
    <property type="entry name" value="FAD-bd_PCMH_sub2"/>
</dbReference>
<dbReference type="GO" id="GO:0050660">
    <property type="term" value="F:flavin adenine dinucleotide binding"/>
    <property type="evidence" value="ECO:0007669"/>
    <property type="project" value="InterPro"/>
</dbReference>
<dbReference type="AlphaFoldDB" id="A0A660SBT1"/>
<dbReference type="Gene3D" id="3.30.465.10">
    <property type="match status" value="1"/>
</dbReference>
<evidence type="ECO:0000256" key="3">
    <source>
        <dbReference type="ARBA" id="ARBA00022475"/>
    </source>
</evidence>
<accession>A0A660SBT1</accession>
<organism evidence="8 9">
    <name type="scientific">candidate division TA06 bacterium</name>
    <dbReference type="NCBI Taxonomy" id="2250710"/>
    <lineage>
        <taxon>Bacteria</taxon>
        <taxon>Bacteria division TA06</taxon>
    </lineage>
</organism>
<dbReference type="GO" id="GO:0005886">
    <property type="term" value="C:plasma membrane"/>
    <property type="evidence" value="ECO:0007669"/>
    <property type="project" value="UniProtKB-SubCell"/>
</dbReference>
<dbReference type="SUPFAM" id="SSF54631">
    <property type="entry name" value="CBS-domain pair"/>
    <property type="match status" value="1"/>
</dbReference>
<dbReference type="EMBL" id="QNBC01000001">
    <property type="protein sequence ID" value="RKX68209.1"/>
    <property type="molecule type" value="Genomic_DNA"/>
</dbReference>
<evidence type="ECO:0000256" key="2">
    <source>
        <dbReference type="ARBA" id="ARBA00006337"/>
    </source>
</evidence>
<evidence type="ECO:0000256" key="1">
    <source>
        <dbReference type="ARBA" id="ARBA00004651"/>
    </source>
</evidence>
<dbReference type="CDD" id="cd04590">
    <property type="entry name" value="CBS_pair_CorC_HlyC_assoc"/>
    <property type="match status" value="1"/>
</dbReference>
<proteinExistence type="inferred from homology"/>
<protein>
    <submittedName>
        <fullName evidence="8">HlyC/CorC family transporter</fullName>
    </submittedName>
</protein>
<feature type="domain" description="CBS" evidence="7">
    <location>
        <begin position="60"/>
        <end position="120"/>
    </location>
</feature>
<dbReference type="Pfam" id="PF03471">
    <property type="entry name" value="CorC_HlyC"/>
    <property type="match status" value="1"/>
</dbReference>
<dbReference type="PANTHER" id="PTHR22777:SF32">
    <property type="entry name" value="UPF0053 INNER MEMBRANE PROTEIN YFJD"/>
    <property type="match status" value="1"/>
</dbReference>
<dbReference type="Gene3D" id="3.10.580.10">
    <property type="entry name" value="CBS-domain"/>
    <property type="match status" value="1"/>
</dbReference>
<evidence type="ECO:0000313" key="9">
    <source>
        <dbReference type="Proteomes" id="UP000282321"/>
    </source>
</evidence>
<comment type="similarity">
    <text evidence="2">Belongs to the UPF0053 family.</text>
</comment>
<keyword evidence="3" id="KW-0472">Membrane</keyword>
<evidence type="ECO:0000256" key="4">
    <source>
        <dbReference type="ARBA" id="ARBA00022737"/>
    </source>
</evidence>
<dbReference type="InterPro" id="IPR036318">
    <property type="entry name" value="FAD-bd_PCMH-like_sf"/>
</dbReference>
<keyword evidence="4" id="KW-0677">Repeat</keyword>
<dbReference type="SMART" id="SM01091">
    <property type="entry name" value="CorC_HlyC"/>
    <property type="match status" value="1"/>
</dbReference>
<comment type="caution">
    <text evidence="8">The sequence shown here is derived from an EMBL/GenBank/DDBJ whole genome shotgun (WGS) entry which is preliminary data.</text>
</comment>
<dbReference type="InterPro" id="IPR046342">
    <property type="entry name" value="CBS_dom_sf"/>
</dbReference>
<dbReference type="SMART" id="SM00116">
    <property type="entry name" value="CBS"/>
    <property type="match status" value="2"/>
</dbReference>
<keyword evidence="5 6" id="KW-0129">CBS domain</keyword>
<dbReference type="PROSITE" id="PS51371">
    <property type="entry name" value="CBS"/>
    <property type="match status" value="2"/>
</dbReference>